<dbReference type="RefSeq" id="WP_158259429.1">
    <property type="nucleotide sequence ID" value="NZ_PVTT01000003.1"/>
</dbReference>
<keyword evidence="3" id="KW-1185">Reference proteome</keyword>
<dbReference type="EMBL" id="PVTT01000003">
    <property type="protein sequence ID" value="PRY92007.1"/>
    <property type="molecule type" value="Genomic_DNA"/>
</dbReference>
<reference evidence="2 3" key="1">
    <citation type="submission" date="2018-03" db="EMBL/GenBank/DDBJ databases">
        <title>Genomic Encyclopedia of Archaeal and Bacterial Type Strains, Phase II (KMG-II): from individual species to whole genera.</title>
        <authorList>
            <person name="Goeker M."/>
        </authorList>
    </citation>
    <scope>NUCLEOTIDE SEQUENCE [LARGE SCALE GENOMIC DNA]</scope>
    <source>
        <strain evidence="2 3">DSM 29318</strain>
    </source>
</reference>
<dbReference type="SUPFAM" id="SSF81324">
    <property type="entry name" value="Voltage-gated potassium channels"/>
    <property type="match status" value="1"/>
</dbReference>
<keyword evidence="1" id="KW-0472">Membrane</keyword>
<evidence type="ECO:0000256" key="1">
    <source>
        <dbReference type="SAM" id="Phobius"/>
    </source>
</evidence>
<comment type="caution">
    <text evidence="2">The sequence shown here is derived from an EMBL/GenBank/DDBJ whole genome shotgun (WGS) entry which is preliminary data.</text>
</comment>
<dbReference type="Gene3D" id="1.10.287.70">
    <property type="match status" value="1"/>
</dbReference>
<evidence type="ECO:0008006" key="4">
    <source>
        <dbReference type="Google" id="ProtNLM"/>
    </source>
</evidence>
<organism evidence="2 3">
    <name type="scientific">Hasllibacter halocynthiae</name>
    <dbReference type="NCBI Taxonomy" id="595589"/>
    <lineage>
        <taxon>Bacteria</taxon>
        <taxon>Pseudomonadati</taxon>
        <taxon>Pseudomonadota</taxon>
        <taxon>Alphaproteobacteria</taxon>
        <taxon>Rhodobacterales</taxon>
        <taxon>Roseobacteraceae</taxon>
        <taxon>Hasllibacter</taxon>
    </lineage>
</organism>
<name>A0A2T0WZB7_9RHOB</name>
<feature type="transmembrane region" description="Helical" evidence="1">
    <location>
        <begin position="111"/>
        <end position="128"/>
    </location>
</feature>
<feature type="transmembrane region" description="Helical" evidence="1">
    <location>
        <begin position="64"/>
        <end position="90"/>
    </location>
</feature>
<accession>A0A2T0WZB7</accession>
<keyword evidence="1" id="KW-1133">Transmembrane helix</keyword>
<feature type="transmembrane region" description="Helical" evidence="1">
    <location>
        <begin position="134"/>
        <end position="157"/>
    </location>
</feature>
<protein>
    <recommendedName>
        <fullName evidence="4">Ion channel</fullName>
    </recommendedName>
</protein>
<sequence>MIPIVASLAGLVILAVVAVDILTTVLGANGRSSISGLIYRGCWNVLRTLARFLPSPSRQSFLSLGAPLMITALIMLWITAVLLGFAFLFAGGVAGEIDGVVTESRTDLPGALRLSLVALSTIGFVEIGPSDRGYSAMVAVEALAGGFVLTLAASYFIGLQQRILERRTFAVQLWARRKEGARPDPDAVEAALAAMLEGVKTYPVVYYVRPQEFEESLPWVLRRLAGATAPTSTGRRMAPSRRLLRSLAETLDAFPDGPGARPPAPLTPEALQAVHEGLHPGGDPLAERFLEGDDGPEKDLHDRYVEWLDHVGFIEAVSRRVAADLGYEDRWTNRGRPHLLPISDPPRLGPKALVLAGADR</sequence>
<dbReference type="OrthoDB" id="8477930at2"/>
<keyword evidence="1" id="KW-0812">Transmembrane</keyword>
<evidence type="ECO:0000313" key="2">
    <source>
        <dbReference type="EMBL" id="PRY92007.1"/>
    </source>
</evidence>
<evidence type="ECO:0000313" key="3">
    <source>
        <dbReference type="Proteomes" id="UP000238801"/>
    </source>
</evidence>
<gene>
    <name evidence="2" type="ORF">BCF33_2700</name>
</gene>
<dbReference type="Proteomes" id="UP000238801">
    <property type="component" value="Unassembled WGS sequence"/>
</dbReference>
<proteinExistence type="predicted"/>
<dbReference type="AlphaFoldDB" id="A0A2T0WZB7"/>